<name>A0A9N9BSE5_9GLOM</name>
<keyword evidence="3" id="KW-1185">Reference proteome</keyword>
<evidence type="ECO:0000256" key="1">
    <source>
        <dbReference type="SAM" id="SignalP"/>
    </source>
</evidence>
<feature type="chain" id="PRO_5040511400" evidence="1">
    <location>
        <begin position="21"/>
        <end position="77"/>
    </location>
</feature>
<proteinExistence type="predicted"/>
<gene>
    <name evidence="2" type="ORF">FCALED_LOCUS7348</name>
</gene>
<reference evidence="2" key="1">
    <citation type="submission" date="2021-06" db="EMBL/GenBank/DDBJ databases">
        <authorList>
            <person name="Kallberg Y."/>
            <person name="Tangrot J."/>
            <person name="Rosling A."/>
        </authorList>
    </citation>
    <scope>NUCLEOTIDE SEQUENCE</scope>
    <source>
        <strain evidence="2">UK204</strain>
    </source>
</reference>
<organism evidence="2 3">
    <name type="scientific">Funneliformis caledonium</name>
    <dbReference type="NCBI Taxonomy" id="1117310"/>
    <lineage>
        <taxon>Eukaryota</taxon>
        <taxon>Fungi</taxon>
        <taxon>Fungi incertae sedis</taxon>
        <taxon>Mucoromycota</taxon>
        <taxon>Glomeromycotina</taxon>
        <taxon>Glomeromycetes</taxon>
        <taxon>Glomerales</taxon>
        <taxon>Glomeraceae</taxon>
        <taxon>Funneliformis</taxon>
    </lineage>
</organism>
<sequence>MTKSALELMVAVINLLVNDAFTWQKCIKQQYQLDEIKKELHVQNISFDKNANTNIKTNVDGHEIIFVFDILINTFLP</sequence>
<evidence type="ECO:0000313" key="2">
    <source>
        <dbReference type="EMBL" id="CAG8576073.1"/>
    </source>
</evidence>
<feature type="signal peptide" evidence="1">
    <location>
        <begin position="1"/>
        <end position="20"/>
    </location>
</feature>
<accession>A0A9N9BSE5</accession>
<evidence type="ECO:0000313" key="3">
    <source>
        <dbReference type="Proteomes" id="UP000789570"/>
    </source>
</evidence>
<keyword evidence="1" id="KW-0732">Signal</keyword>
<dbReference type="EMBL" id="CAJVPQ010001927">
    <property type="protein sequence ID" value="CAG8576073.1"/>
    <property type="molecule type" value="Genomic_DNA"/>
</dbReference>
<dbReference type="AlphaFoldDB" id="A0A9N9BSE5"/>
<protein>
    <submittedName>
        <fullName evidence="2">14534_t:CDS:1</fullName>
    </submittedName>
</protein>
<comment type="caution">
    <text evidence="2">The sequence shown here is derived from an EMBL/GenBank/DDBJ whole genome shotgun (WGS) entry which is preliminary data.</text>
</comment>
<dbReference type="Proteomes" id="UP000789570">
    <property type="component" value="Unassembled WGS sequence"/>
</dbReference>